<evidence type="ECO:0000256" key="7">
    <source>
        <dbReference type="SAM" id="MobiDB-lite"/>
    </source>
</evidence>
<accession>A0A1B7TGU6</accession>
<evidence type="ECO:0000256" key="2">
    <source>
        <dbReference type="ARBA" id="ARBA00022833"/>
    </source>
</evidence>
<dbReference type="GO" id="GO:0005634">
    <property type="term" value="C:nucleus"/>
    <property type="evidence" value="ECO:0007669"/>
    <property type="project" value="UniProtKB-SubCell"/>
</dbReference>
<name>A0A1B7TGU6_9ASCO</name>
<sequence length="756" mass="87649">MVFEFSTNSSTEGKVTKKKESKKQEFKDIVSHIENLEDKVERLLNTLDKVEKNQANFSKANTGNEYIPFSPSAFQPTSVGMNNVPSTNAKTPIFNSSNKMDSGSPLLKNPSPLKGTPTSKNTPLDFLANVITNQYEKKLISEKIQLEDQANLKNNSSPHIALVTDPNYSLPNISNNINTDTPASMASSNFSASSHKTINFVSGNDVNVQDIWNKLRNCIPQDQLPLFDSVSLDEMFVNNVKEEKIYKLLETTQIKPIPDIKVMQKIIDIFINYCSAHILLPLESYDLLGILNKWKFDGLQNLNNSHLLILNVVGSFICKDIRTSIFLENYDVGNELRVLLEGFETSLLDYYWLSEWEDFFLANSLMHYQSITMFPDGLASVQGIILLLMYVPLTGLNLSESLMQTSAVRICQDLGLHSERFLSVINKNKKLLRDKKKKIWWFCCFSDEMLSMVFLKPRMIIHYTSSINFKNDDKTKVLELLEQELDKELILEKANENEIKFNEEDNSEVIENLKIQLQDSIIRIYKEDGIFSILKYYFFKMINIIQKNVSKIEKKWDATILEEMLDDFINFSNNLPLIIKDPSLMKDVWGDDCFFLYLIHSTIFFIQDHSYCLLHSIDDSREYIDFVKQHLDLILKIHSCKKSYNALFGVFDKVIFSRILKIVQYHLINKDFNYKYCLIDYQFLKNFLDNYFGIVEENSVYKENESNNDSANDKDNKFMKDTIQELDPWLQLKKDNLNKVLEILKQKGIHEAKEIM</sequence>
<proteinExistence type="predicted"/>
<evidence type="ECO:0000259" key="8">
    <source>
        <dbReference type="Pfam" id="PF04082"/>
    </source>
</evidence>
<dbReference type="InterPro" id="IPR007219">
    <property type="entry name" value="XnlR_reg_dom"/>
</dbReference>
<comment type="caution">
    <text evidence="9">The sequence shown here is derived from an EMBL/GenBank/DDBJ whole genome shotgun (WGS) entry which is preliminary data.</text>
</comment>
<evidence type="ECO:0000313" key="9">
    <source>
        <dbReference type="EMBL" id="OBA27885.1"/>
    </source>
</evidence>
<dbReference type="InterPro" id="IPR050987">
    <property type="entry name" value="AtrR-like"/>
</dbReference>
<reference evidence="10" key="1">
    <citation type="journal article" date="2016" name="Proc. Natl. Acad. Sci. U.S.A.">
        <title>Comparative genomics of biotechnologically important yeasts.</title>
        <authorList>
            <person name="Riley R."/>
            <person name="Haridas S."/>
            <person name="Wolfe K.H."/>
            <person name="Lopes M.R."/>
            <person name="Hittinger C.T."/>
            <person name="Goeker M."/>
            <person name="Salamov A.A."/>
            <person name="Wisecaver J.H."/>
            <person name="Long T.M."/>
            <person name="Calvey C.H."/>
            <person name="Aerts A.L."/>
            <person name="Barry K.W."/>
            <person name="Choi C."/>
            <person name="Clum A."/>
            <person name="Coughlan A.Y."/>
            <person name="Deshpande S."/>
            <person name="Douglass A.P."/>
            <person name="Hanson S.J."/>
            <person name="Klenk H.-P."/>
            <person name="LaButti K.M."/>
            <person name="Lapidus A."/>
            <person name="Lindquist E.A."/>
            <person name="Lipzen A.M."/>
            <person name="Meier-Kolthoff J.P."/>
            <person name="Ohm R.A."/>
            <person name="Otillar R.P."/>
            <person name="Pangilinan J.L."/>
            <person name="Peng Y."/>
            <person name="Rokas A."/>
            <person name="Rosa C.A."/>
            <person name="Scheuner C."/>
            <person name="Sibirny A.A."/>
            <person name="Slot J.C."/>
            <person name="Stielow J.B."/>
            <person name="Sun H."/>
            <person name="Kurtzman C.P."/>
            <person name="Blackwell M."/>
            <person name="Grigoriev I.V."/>
            <person name="Jeffries T.W."/>
        </authorList>
    </citation>
    <scope>NUCLEOTIDE SEQUENCE [LARGE SCALE GENOMIC DNA]</scope>
    <source>
        <strain evidence="10">NRRL Y-1626</strain>
    </source>
</reference>
<protein>
    <recommendedName>
        <fullName evidence="8">Xylanolytic transcriptional activator regulatory domain-containing protein</fullName>
    </recommendedName>
</protein>
<evidence type="ECO:0000256" key="4">
    <source>
        <dbReference type="ARBA" id="ARBA00023125"/>
    </source>
</evidence>
<dbReference type="EMBL" id="LXPE01000006">
    <property type="protein sequence ID" value="OBA27885.1"/>
    <property type="molecule type" value="Genomic_DNA"/>
</dbReference>
<keyword evidence="3" id="KW-0805">Transcription regulation</keyword>
<dbReference type="PANTHER" id="PTHR46910:SF37">
    <property type="entry name" value="ZN(II)2CYS6 TRANSCRIPTION FACTOR (EUROFUNG)"/>
    <property type="match status" value="1"/>
</dbReference>
<dbReference type="GO" id="GO:0006351">
    <property type="term" value="P:DNA-templated transcription"/>
    <property type="evidence" value="ECO:0007669"/>
    <property type="project" value="InterPro"/>
</dbReference>
<dbReference type="Proteomes" id="UP000092321">
    <property type="component" value="Unassembled WGS sequence"/>
</dbReference>
<feature type="region of interest" description="Disordered" evidence="7">
    <location>
        <begin position="1"/>
        <end position="23"/>
    </location>
</feature>
<dbReference type="PANTHER" id="PTHR46910">
    <property type="entry name" value="TRANSCRIPTION FACTOR PDR1"/>
    <property type="match status" value="1"/>
</dbReference>
<dbReference type="GO" id="GO:0003677">
    <property type="term" value="F:DNA binding"/>
    <property type="evidence" value="ECO:0007669"/>
    <property type="project" value="UniProtKB-KW"/>
</dbReference>
<keyword evidence="6" id="KW-0539">Nucleus</keyword>
<keyword evidence="5" id="KW-0804">Transcription</keyword>
<comment type="subcellular location">
    <subcellularLocation>
        <location evidence="1">Nucleus</location>
    </subcellularLocation>
</comment>
<evidence type="ECO:0000256" key="6">
    <source>
        <dbReference type="ARBA" id="ARBA00023242"/>
    </source>
</evidence>
<dbReference type="Pfam" id="PF04082">
    <property type="entry name" value="Fungal_trans"/>
    <property type="match status" value="1"/>
</dbReference>
<evidence type="ECO:0000256" key="5">
    <source>
        <dbReference type="ARBA" id="ARBA00023163"/>
    </source>
</evidence>
<evidence type="ECO:0000256" key="3">
    <source>
        <dbReference type="ARBA" id="ARBA00023015"/>
    </source>
</evidence>
<organism evidence="9 10">
    <name type="scientific">Hanseniaspora valbyensis NRRL Y-1626</name>
    <dbReference type="NCBI Taxonomy" id="766949"/>
    <lineage>
        <taxon>Eukaryota</taxon>
        <taxon>Fungi</taxon>
        <taxon>Dikarya</taxon>
        <taxon>Ascomycota</taxon>
        <taxon>Saccharomycotina</taxon>
        <taxon>Saccharomycetes</taxon>
        <taxon>Saccharomycodales</taxon>
        <taxon>Saccharomycodaceae</taxon>
        <taxon>Hanseniaspora</taxon>
    </lineage>
</organism>
<keyword evidence="4" id="KW-0238">DNA-binding</keyword>
<dbReference type="AlphaFoldDB" id="A0A1B7TGU6"/>
<dbReference type="GO" id="GO:0008270">
    <property type="term" value="F:zinc ion binding"/>
    <property type="evidence" value="ECO:0007669"/>
    <property type="project" value="InterPro"/>
</dbReference>
<keyword evidence="2" id="KW-0862">Zinc</keyword>
<dbReference type="CDD" id="cd12148">
    <property type="entry name" value="fungal_TF_MHR"/>
    <property type="match status" value="1"/>
</dbReference>
<dbReference type="OrthoDB" id="2399539at2759"/>
<gene>
    <name evidence="9" type="ORF">HANVADRAFT_5912</name>
</gene>
<evidence type="ECO:0000313" key="10">
    <source>
        <dbReference type="Proteomes" id="UP000092321"/>
    </source>
</evidence>
<evidence type="ECO:0000256" key="1">
    <source>
        <dbReference type="ARBA" id="ARBA00004123"/>
    </source>
</evidence>
<keyword evidence="10" id="KW-1185">Reference proteome</keyword>
<feature type="domain" description="Xylanolytic transcriptional activator regulatory" evidence="8">
    <location>
        <begin position="358"/>
        <end position="472"/>
    </location>
</feature>
<dbReference type="GO" id="GO:0003700">
    <property type="term" value="F:DNA-binding transcription factor activity"/>
    <property type="evidence" value="ECO:0007669"/>
    <property type="project" value="InterPro"/>
</dbReference>